<comment type="caution">
    <text evidence="2">The sequence shown here is derived from an EMBL/GenBank/DDBJ whole genome shotgun (WGS) entry which is preliminary data.</text>
</comment>
<keyword evidence="1" id="KW-0732">Signal</keyword>
<protein>
    <submittedName>
        <fullName evidence="2">Evolved beta-D-galactosidase</fullName>
    </submittedName>
</protein>
<dbReference type="EMBL" id="BKCP01000001">
    <property type="protein sequence ID" value="GER24911.1"/>
    <property type="molecule type" value="Genomic_DNA"/>
</dbReference>
<evidence type="ECO:0000313" key="2">
    <source>
        <dbReference type="EMBL" id="GER24911.1"/>
    </source>
</evidence>
<name>A0A5A7NX84_STRAF</name>
<dbReference type="Proteomes" id="UP000325081">
    <property type="component" value="Unassembled WGS sequence"/>
</dbReference>
<dbReference type="PANTHER" id="PTHR33592:SF10">
    <property type="entry name" value="TRANSMEMBRANE PROTEIN"/>
    <property type="match status" value="1"/>
</dbReference>
<gene>
    <name evidence="2" type="ORF">STAS_00454</name>
</gene>
<sequence>MMSQKLMISLAILAIFSLSSVKLNQAARLILNEDKQIRSTNKWGQDNLLLPILQRGRTVGPPSPSGCTWVPGQGGNPCTATLGHRNFAGDRHLPATGNYGFPKKTAS</sequence>
<accession>A0A5A7NX84</accession>
<keyword evidence="3" id="KW-1185">Reference proteome</keyword>
<evidence type="ECO:0000313" key="3">
    <source>
        <dbReference type="Proteomes" id="UP000325081"/>
    </source>
</evidence>
<dbReference type="PANTHER" id="PTHR33592">
    <property type="entry name" value="TRANSMEMBRANE PROTEIN"/>
    <property type="match status" value="1"/>
</dbReference>
<dbReference type="AlphaFoldDB" id="A0A5A7NX84"/>
<reference evidence="3" key="1">
    <citation type="journal article" date="2019" name="Curr. Biol.">
        <title>Genome Sequence of Striga asiatica Provides Insight into the Evolution of Plant Parasitism.</title>
        <authorList>
            <person name="Yoshida S."/>
            <person name="Kim S."/>
            <person name="Wafula E.K."/>
            <person name="Tanskanen J."/>
            <person name="Kim Y.M."/>
            <person name="Honaas L."/>
            <person name="Yang Z."/>
            <person name="Spallek T."/>
            <person name="Conn C.E."/>
            <person name="Ichihashi Y."/>
            <person name="Cheong K."/>
            <person name="Cui S."/>
            <person name="Der J.P."/>
            <person name="Gundlach H."/>
            <person name="Jiao Y."/>
            <person name="Hori C."/>
            <person name="Ishida J.K."/>
            <person name="Kasahara H."/>
            <person name="Kiba T."/>
            <person name="Kim M.S."/>
            <person name="Koo N."/>
            <person name="Laohavisit A."/>
            <person name="Lee Y.H."/>
            <person name="Lumba S."/>
            <person name="McCourt P."/>
            <person name="Mortimer J.C."/>
            <person name="Mutuku J.M."/>
            <person name="Nomura T."/>
            <person name="Sasaki-Sekimoto Y."/>
            <person name="Seto Y."/>
            <person name="Wang Y."/>
            <person name="Wakatake T."/>
            <person name="Sakakibara H."/>
            <person name="Demura T."/>
            <person name="Yamaguchi S."/>
            <person name="Yoneyama K."/>
            <person name="Manabe R.I."/>
            <person name="Nelson D.C."/>
            <person name="Schulman A.H."/>
            <person name="Timko M.P."/>
            <person name="dePamphilis C.W."/>
            <person name="Choi D."/>
            <person name="Shirasu K."/>
        </authorList>
    </citation>
    <scope>NUCLEOTIDE SEQUENCE [LARGE SCALE GENOMIC DNA]</scope>
    <source>
        <strain evidence="3">cv. UVA1</strain>
    </source>
</reference>
<feature type="chain" id="PRO_5022986557" evidence="1">
    <location>
        <begin position="27"/>
        <end position="107"/>
    </location>
</feature>
<proteinExistence type="predicted"/>
<organism evidence="2 3">
    <name type="scientific">Striga asiatica</name>
    <name type="common">Asiatic witchweed</name>
    <name type="synonym">Buchnera asiatica</name>
    <dbReference type="NCBI Taxonomy" id="4170"/>
    <lineage>
        <taxon>Eukaryota</taxon>
        <taxon>Viridiplantae</taxon>
        <taxon>Streptophyta</taxon>
        <taxon>Embryophyta</taxon>
        <taxon>Tracheophyta</taxon>
        <taxon>Spermatophyta</taxon>
        <taxon>Magnoliopsida</taxon>
        <taxon>eudicotyledons</taxon>
        <taxon>Gunneridae</taxon>
        <taxon>Pentapetalae</taxon>
        <taxon>asterids</taxon>
        <taxon>lamiids</taxon>
        <taxon>Lamiales</taxon>
        <taxon>Orobanchaceae</taxon>
        <taxon>Buchnereae</taxon>
        <taxon>Striga</taxon>
    </lineage>
</organism>
<feature type="signal peptide" evidence="1">
    <location>
        <begin position="1"/>
        <end position="26"/>
    </location>
</feature>
<evidence type="ECO:0000256" key="1">
    <source>
        <dbReference type="SAM" id="SignalP"/>
    </source>
</evidence>
<dbReference type="OrthoDB" id="907209at2759"/>